<evidence type="ECO:0000313" key="3">
    <source>
        <dbReference type="Proteomes" id="UP001432027"/>
    </source>
</evidence>
<accession>A0AAV5T966</accession>
<dbReference type="EMBL" id="BTSX01000003">
    <property type="protein sequence ID" value="GMS88890.1"/>
    <property type="molecule type" value="Genomic_DNA"/>
</dbReference>
<keyword evidence="1" id="KW-1133">Transmembrane helix</keyword>
<dbReference type="AlphaFoldDB" id="A0AAV5T966"/>
<reference evidence="2" key="1">
    <citation type="submission" date="2023-10" db="EMBL/GenBank/DDBJ databases">
        <title>Genome assembly of Pristionchus species.</title>
        <authorList>
            <person name="Yoshida K."/>
            <person name="Sommer R.J."/>
        </authorList>
    </citation>
    <scope>NUCLEOTIDE SEQUENCE</scope>
    <source>
        <strain evidence="2">RS0144</strain>
    </source>
</reference>
<feature type="transmembrane region" description="Helical" evidence="1">
    <location>
        <begin position="66"/>
        <end position="90"/>
    </location>
</feature>
<keyword evidence="1" id="KW-0472">Membrane</keyword>
<comment type="caution">
    <text evidence="2">The sequence shown here is derived from an EMBL/GenBank/DDBJ whole genome shotgun (WGS) entry which is preliminary data.</text>
</comment>
<gene>
    <name evidence="2" type="ORF">PENTCL1PPCAC_11065</name>
</gene>
<evidence type="ECO:0000256" key="1">
    <source>
        <dbReference type="SAM" id="Phobius"/>
    </source>
</evidence>
<sequence>FHCQFIRDSNHTNGQRVDLCRGDGADTVDWNYLADLFLLLLSALLGGIFHLALLLLFALLLVSLALLLLSFSFFLLFFLLLAFLLLVLIFL</sequence>
<feature type="non-terminal residue" evidence="2">
    <location>
        <position position="1"/>
    </location>
</feature>
<organism evidence="2 3">
    <name type="scientific">Pristionchus entomophagus</name>
    <dbReference type="NCBI Taxonomy" id="358040"/>
    <lineage>
        <taxon>Eukaryota</taxon>
        <taxon>Metazoa</taxon>
        <taxon>Ecdysozoa</taxon>
        <taxon>Nematoda</taxon>
        <taxon>Chromadorea</taxon>
        <taxon>Rhabditida</taxon>
        <taxon>Rhabditina</taxon>
        <taxon>Diplogasteromorpha</taxon>
        <taxon>Diplogasteroidea</taxon>
        <taxon>Neodiplogasteridae</taxon>
        <taxon>Pristionchus</taxon>
    </lineage>
</organism>
<name>A0AAV5T966_9BILA</name>
<keyword evidence="1" id="KW-0812">Transmembrane</keyword>
<proteinExistence type="predicted"/>
<feature type="non-terminal residue" evidence="2">
    <location>
        <position position="91"/>
    </location>
</feature>
<dbReference type="Proteomes" id="UP001432027">
    <property type="component" value="Unassembled WGS sequence"/>
</dbReference>
<protein>
    <submittedName>
        <fullName evidence="2">Uncharacterized protein</fullName>
    </submittedName>
</protein>
<feature type="transmembrane region" description="Helical" evidence="1">
    <location>
        <begin position="36"/>
        <end position="59"/>
    </location>
</feature>
<evidence type="ECO:0000313" key="2">
    <source>
        <dbReference type="EMBL" id="GMS88890.1"/>
    </source>
</evidence>
<keyword evidence="3" id="KW-1185">Reference proteome</keyword>